<dbReference type="Gene3D" id="1.10.287.950">
    <property type="entry name" value="Methyl-accepting chemotaxis protein"/>
    <property type="match status" value="1"/>
</dbReference>
<evidence type="ECO:0000259" key="6">
    <source>
        <dbReference type="PROSITE" id="PS50111"/>
    </source>
</evidence>
<proteinExistence type="inferred from homology"/>
<comment type="similarity">
    <text evidence="2">Belongs to the methyl-accepting chemotaxis (MCP) protein family.</text>
</comment>
<dbReference type="Pfam" id="PF00015">
    <property type="entry name" value="MCPsignal"/>
    <property type="match status" value="1"/>
</dbReference>
<reference evidence="7 8" key="1">
    <citation type="submission" date="2023-07" db="EMBL/GenBank/DDBJ databases">
        <title>Description of novel actinomycetes strains, isolated from tidal flat sediment.</title>
        <authorList>
            <person name="Lu C."/>
        </authorList>
    </citation>
    <scope>NUCLEOTIDE SEQUENCE [LARGE SCALE GENOMIC DNA]</scope>
    <source>
        <strain evidence="7 8">SYSU T00b441</strain>
    </source>
</reference>
<keyword evidence="4" id="KW-0175">Coiled coil</keyword>
<evidence type="ECO:0000256" key="2">
    <source>
        <dbReference type="ARBA" id="ARBA00029447"/>
    </source>
</evidence>
<dbReference type="EMBL" id="JAUQYP010000001">
    <property type="protein sequence ID" value="MDO8106233.1"/>
    <property type="molecule type" value="Genomic_DNA"/>
</dbReference>
<dbReference type="InterPro" id="IPR004090">
    <property type="entry name" value="Chemotax_Me-accpt_rcpt"/>
</dbReference>
<dbReference type="PANTHER" id="PTHR32089">
    <property type="entry name" value="METHYL-ACCEPTING CHEMOTAXIS PROTEIN MCPB"/>
    <property type="match status" value="1"/>
</dbReference>
<feature type="domain" description="Methyl-accepting transducer" evidence="6">
    <location>
        <begin position="227"/>
        <end position="460"/>
    </location>
</feature>
<feature type="transmembrane region" description="Helical" evidence="5">
    <location>
        <begin position="134"/>
        <end position="161"/>
    </location>
</feature>
<dbReference type="SMART" id="SM00283">
    <property type="entry name" value="MA"/>
    <property type="match status" value="1"/>
</dbReference>
<dbReference type="Proteomes" id="UP001232536">
    <property type="component" value="Unassembled WGS sequence"/>
</dbReference>
<feature type="transmembrane region" description="Helical" evidence="5">
    <location>
        <begin position="79"/>
        <end position="98"/>
    </location>
</feature>
<organism evidence="7 8">
    <name type="scientific">Actinotalea lenta</name>
    <dbReference type="NCBI Taxonomy" id="3064654"/>
    <lineage>
        <taxon>Bacteria</taxon>
        <taxon>Bacillati</taxon>
        <taxon>Actinomycetota</taxon>
        <taxon>Actinomycetes</taxon>
        <taxon>Micrococcales</taxon>
        <taxon>Cellulomonadaceae</taxon>
        <taxon>Actinotalea</taxon>
    </lineage>
</organism>
<dbReference type="InterPro" id="IPR004089">
    <property type="entry name" value="MCPsignal_dom"/>
</dbReference>
<dbReference type="SUPFAM" id="SSF58104">
    <property type="entry name" value="Methyl-accepting chemotaxis protein (MCP) signaling domain"/>
    <property type="match status" value="1"/>
</dbReference>
<evidence type="ECO:0000313" key="7">
    <source>
        <dbReference type="EMBL" id="MDO8106233.1"/>
    </source>
</evidence>
<feature type="transmembrane region" description="Helical" evidence="5">
    <location>
        <begin position="105"/>
        <end position="122"/>
    </location>
</feature>
<keyword evidence="8" id="KW-1185">Reference proteome</keyword>
<dbReference type="PROSITE" id="PS50111">
    <property type="entry name" value="CHEMOTAXIS_TRANSDUC_2"/>
    <property type="match status" value="1"/>
</dbReference>
<evidence type="ECO:0000313" key="8">
    <source>
        <dbReference type="Proteomes" id="UP001232536"/>
    </source>
</evidence>
<name>A0ABT9D5Z1_9CELL</name>
<evidence type="ECO:0000256" key="5">
    <source>
        <dbReference type="SAM" id="Phobius"/>
    </source>
</evidence>
<dbReference type="PRINTS" id="PR00260">
    <property type="entry name" value="CHEMTRNSDUCR"/>
</dbReference>
<keyword evidence="5" id="KW-0472">Membrane</keyword>
<protein>
    <submittedName>
        <fullName evidence="7">Methyl-accepting chemotaxis protein</fullName>
    </submittedName>
</protein>
<evidence type="ECO:0000256" key="1">
    <source>
        <dbReference type="ARBA" id="ARBA00023224"/>
    </source>
</evidence>
<evidence type="ECO:0000256" key="3">
    <source>
        <dbReference type="PROSITE-ProRule" id="PRU00284"/>
    </source>
</evidence>
<keyword evidence="5" id="KW-1133">Transmembrane helix</keyword>
<feature type="transmembrane region" description="Helical" evidence="5">
    <location>
        <begin position="40"/>
        <end position="59"/>
    </location>
</feature>
<sequence>MTALTTPAVPAVTEPRPVLARLVPRGAQLDETAFRARHDALTWVLLGHVPLLAVLALVWSPTVVRGAPGQPGHAPMHMWMAWTGIATMVVLAGVGRIAHGQTARAAAVSVGLATSSATLVHLSGGMTDMHLHFFVTAAAVALYQLWTPFVLSILVVAAHHIGMSMVNPAMVFSDPRAQAHPYLFSLLHAGLLLAECVALAASWRFTEQADQARRAQAAHAEATAAEQLAAQAALVQEQARNAELVQAELERRRRREEVLEAKLAALTSAGTQLRSGAEEADTVMDGLVAASQEIGGAADRAASWASQAAQAVGASAATMQRLESATQQITDIARAITTIAEQTNLLALNATIEAARAGEAGKGFAVVAGEVKELAQETAKATDQIEEVVASVLAGTREALTGTQGIDDAISQVVGAQSTISSAVAQQSDATARARGAIGAMTQVVGTVTTEVSELAQAMR</sequence>
<feature type="transmembrane region" description="Helical" evidence="5">
    <location>
        <begin position="182"/>
        <end position="203"/>
    </location>
</feature>
<dbReference type="PANTHER" id="PTHR32089:SF112">
    <property type="entry name" value="LYSOZYME-LIKE PROTEIN-RELATED"/>
    <property type="match status" value="1"/>
</dbReference>
<evidence type="ECO:0000256" key="4">
    <source>
        <dbReference type="SAM" id="Coils"/>
    </source>
</evidence>
<dbReference type="RefSeq" id="WP_304599916.1">
    <property type="nucleotide sequence ID" value="NZ_JAUQYO010000001.1"/>
</dbReference>
<keyword evidence="1 3" id="KW-0807">Transducer</keyword>
<accession>A0ABT9D5Z1</accession>
<keyword evidence="5" id="KW-0812">Transmembrane</keyword>
<feature type="coiled-coil region" evidence="4">
    <location>
        <begin position="225"/>
        <end position="262"/>
    </location>
</feature>
<gene>
    <name evidence="7" type="ORF">Q6348_03375</name>
</gene>
<comment type="caution">
    <text evidence="7">The sequence shown here is derived from an EMBL/GenBank/DDBJ whole genome shotgun (WGS) entry which is preliminary data.</text>
</comment>